<feature type="domain" description="Bet v I/Major latex protein" evidence="2">
    <location>
        <begin position="31"/>
        <end position="180"/>
    </location>
</feature>
<organism evidence="3 4">
    <name type="scientific">Canavalia gladiata</name>
    <name type="common">Sword bean</name>
    <name type="synonym">Dolichos gladiatus</name>
    <dbReference type="NCBI Taxonomy" id="3824"/>
    <lineage>
        <taxon>Eukaryota</taxon>
        <taxon>Viridiplantae</taxon>
        <taxon>Streptophyta</taxon>
        <taxon>Embryophyta</taxon>
        <taxon>Tracheophyta</taxon>
        <taxon>Spermatophyta</taxon>
        <taxon>Magnoliopsida</taxon>
        <taxon>eudicotyledons</taxon>
        <taxon>Gunneridae</taxon>
        <taxon>Pentapetalae</taxon>
        <taxon>rosids</taxon>
        <taxon>fabids</taxon>
        <taxon>Fabales</taxon>
        <taxon>Fabaceae</taxon>
        <taxon>Papilionoideae</taxon>
        <taxon>50 kb inversion clade</taxon>
        <taxon>NPAAA clade</taxon>
        <taxon>indigoferoid/millettioid clade</taxon>
        <taxon>Phaseoleae</taxon>
        <taxon>Canavalia</taxon>
    </lineage>
</organism>
<dbReference type="InterPro" id="IPR023393">
    <property type="entry name" value="START-like_dom_sf"/>
</dbReference>
<comment type="caution">
    <text evidence="3">The sequence shown here is derived from an EMBL/GenBank/DDBJ whole genome shotgun (WGS) entry which is preliminary data.</text>
</comment>
<protein>
    <recommendedName>
        <fullName evidence="2">Bet v I/Major latex protein domain-containing protein</fullName>
    </recommendedName>
</protein>
<evidence type="ECO:0000256" key="1">
    <source>
        <dbReference type="ARBA" id="ARBA00038242"/>
    </source>
</evidence>
<dbReference type="PANTHER" id="PTHR31338">
    <property type="entry name" value="POLYKETIDE CYCLASE/DEHYDRASE AND LIPID TRANSPORT SUPERFAMILY PROTEIN"/>
    <property type="match status" value="1"/>
</dbReference>
<proteinExistence type="inferred from homology"/>
<dbReference type="AlphaFoldDB" id="A0AAN9JUF3"/>
<dbReference type="Proteomes" id="UP001367508">
    <property type="component" value="Unassembled WGS sequence"/>
</dbReference>
<dbReference type="InterPro" id="IPR000916">
    <property type="entry name" value="Bet_v_I/MLP"/>
</dbReference>
<dbReference type="Gene3D" id="3.30.530.20">
    <property type="match status" value="1"/>
</dbReference>
<gene>
    <name evidence="3" type="ORF">VNO77_42422</name>
</gene>
<sequence length="180" mass="20271">MMAAQSSTCYHCSTYFPKSLTSISLVLQRMVLTGKVSTELGIQTTAAKFFNLFVKQLHHVQNISDTVHEAKLHQGDWHGIGSVKSWTYTVDGKVTTCKEKIEVIDPRNKSLTFDLFDGDVGKVFKILKAHLEVIDKDDGSAIAKWTYEYEKVNEDIPPPYGYLDFVTKITKDVDAHLLKA</sequence>
<reference evidence="3 4" key="1">
    <citation type="submission" date="2024-01" db="EMBL/GenBank/DDBJ databases">
        <title>The genomes of 5 underutilized Papilionoideae crops provide insights into root nodulation and disease resistanc.</title>
        <authorList>
            <person name="Jiang F."/>
        </authorList>
    </citation>
    <scope>NUCLEOTIDE SEQUENCE [LARGE SCALE GENOMIC DNA]</scope>
    <source>
        <strain evidence="3">LVBAO_FW01</strain>
        <tissue evidence="3">Leaves</tissue>
    </source>
</reference>
<evidence type="ECO:0000313" key="4">
    <source>
        <dbReference type="Proteomes" id="UP001367508"/>
    </source>
</evidence>
<evidence type="ECO:0000259" key="2">
    <source>
        <dbReference type="SMART" id="SM01037"/>
    </source>
</evidence>
<dbReference type="EMBL" id="JAYMYQ010000011">
    <property type="protein sequence ID" value="KAK7304541.1"/>
    <property type="molecule type" value="Genomic_DNA"/>
</dbReference>
<dbReference type="PANTHER" id="PTHR31338:SF16">
    <property type="entry name" value="POLYKETIDE CYCLASE_DEHYDRASE AND LIPID TRANSPORT SUPERFAMILY PROTEIN"/>
    <property type="match status" value="1"/>
</dbReference>
<dbReference type="InterPro" id="IPR052006">
    <property type="entry name" value="MLP-like"/>
</dbReference>
<comment type="similarity">
    <text evidence="1">Belongs to the MLP family.</text>
</comment>
<keyword evidence="4" id="KW-1185">Reference proteome</keyword>
<dbReference type="SUPFAM" id="SSF55961">
    <property type="entry name" value="Bet v1-like"/>
    <property type="match status" value="1"/>
</dbReference>
<dbReference type="Pfam" id="PF00407">
    <property type="entry name" value="Bet_v_1"/>
    <property type="match status" value="1"/>
</dbReference>
<evidence type="ECO:0000313" key="3">
    <source>
        <dbReference type="EMBL" id="KAK7304541.1"/>
    </source>
</evidence>
<dbReference type="GO" id="GO:0006952">
    <property type="term" value="P:defense response"/>
    <property type="evidence" value="ECO:0007669"/>
    <property type="project" value="InterPro"/>
</dbReference>
<dbReference type="CDD" id="cd07816">
    <property type="entry name" value="Bet_v1-like"/>
    <property type="match status" value="1"/>
</dbReference>
<accession>A0AAN9JUF3</accession>
<name>A0AAN9JUF3_CANGL</name>
<dbReference type="SMART" id="SM01037">
    <property type="entry name" value="Bet_v_1"/>
    <property type="match status" value="1"/>
</dbReference>